<comment type="pathway">
    <text evidence="1">Plant hormone metabolism; auxin biosynthesis.</text>
</comment>
<dbReference type="InterPro" id="IPR050281">
    <property type="entry name" value="Flavin_monoamine_oxidase"/>
</dbReference>
<evidence type="ECO:0000313" key="9">
    <source>
        <dbReference type="Proteomes" id="UP000604481"/>
    </source>
</evidence>
<evidence type="ECO:0000256" key="3">
    <source>
        <dbReference type="ARBA" id="ARBA00012535"/>
    </source>
</evidence>
<dbReference type="AlphaFoldDB" id="A0A8J7FZ83"/>
<dbReference type="GO" id="GO:0050361">
    <property type="term" value="F:tryptophan 2-monooxygenase activity"/>
    <property type="evidence" value="ECO:0007669"/>
    <property type="project" value="UniProtKB-EC"/>
</dbReference>
<evidence type="ECO:0000259" key="7">
    <source>
        <dbReference type="Pfam" id="PF01593"/>
    </source>
</evidence>
<name>A0A8J7FZ83_9NEIS</name>
<dbReference type="GO" id="GO:0009851">
    <property type="term" value="P:auxin biosynthetic process"/>
    <property type="evidence" value="ECO:0007669"/>
    <property type="project" value="UniProtKB-KW"/>
</dbReference>
<evidence type="ECO:0000256" key="2">
    <source>
        <dbReference type="ARBA" id="ARBA00005833"/>
    </source>
</evidence>
<accession>A0A8J7FZ83</accession>
<reference evidence="8 9" key="1">
    <citation type="submission" date="2020-10" db="EMBL/GenBank/DDBJ databases">
        <title>The genome sequence of Chitinilyticum litopenaei 4Y14.</title>
        <authorList>
            <person name="Liu Y."/>
        </authorList>
    </citation>
    <scope>NUCLEOTIDE SEQUENCE [LARGE SCALE GENOMIC DNA]</scope>
    <source>
        <strain evidence="8 9">4Y14</strain>
    </source>
</reference>
<evidence type="ECO:0000256" key="5">
    <source>
        <dbReference type="ARBA" id="ARBA00023070"/>
    </source>
</evidence>
<dbReference type="Pfam" id="PF01593">
    <property type="entry name" value="Amino_oxidase"/>
    <property type="match status" value="1"/>
</dbReference>
<comment type="similarity">
    <text evidence="2">Belongs to the tryptophan 2-monooxygenase family.</text>
</comment>
<dbReference type="SUPFAM" id="SSF54373">
    <property type="entry name" value="FAD-linked reductases, C-terminal domain"/>
    <property type="match status" value="1"/>
</dbReference>
<protein>
    <recommendedName>
        <fullName evidence="4">Tryptophan 2-monooxygenase</fullName>
        <ecNumber evidence="3">1.13.12.3</ecNumber>
    </recommendedName>
</protein>
<dbReference type="InterPro" id="IPR036188">
    <property type="entry name" value="FAD/NAD-bd_sf"/>
</dbReference>
<sequence>MSVIARLRHDANPSHPYLDTPDFAYDQWLGLLGKYELPIGSVSGRPRVAVIGAGASGLCAAYELQRAGCAVSVFEADMQAGGRCASTPFQPGEPDLAELGAMRFPPSEFTLDYYFRHFRLTDENGIAGLPDFPDPGVVPTWVSYGGDNQVWQPGQPCPAGFEVVANGWDAFNKEGLSSQGGTQLQSPASITRALQAGDVALATRYWQDYLDEFGQISFYSFLYAVFTGHSRFDIPGGKAWSFADFDRFGALGLGSGGFGPLYPIGFNDIFRLLPNGLESAQKLFQPGIRQLPLAFAAALGEQCDWHYATPIDRIERAGATFTLHSGSARFTAYDRVIVATTTRAMEMGCNLSDERSLLSDEARQAIRRTHIVSSVKVAARIRKFWRDDPQAVRCLITDDALHQVYTLDYGAADTAVCFLSYTWDDDAVKQQALGVAQPGGAIDKVALYESLRAMLMASGSEPLRQWAEHLRPYGNPQQAVLFVEWQSSPYFNGGFKLAQPGQDPYVQAMFYDFQKAGSPDDTGVYLAGDCISWTSGWVEGALQAGLNAAAGVLYSLGGQLNPDQRGMTPLQINAERFCYFGSGVRVGQAGSRTDCAVTG</sequence>
<dbReference type="EMBL" id="JADFUA010000001">
    <property type="protein sequence ID" value="MBE9608408.1"/>
    <property type="molecule type" value="Genomic_DNA"/>
</dbReference>
<dbReference type="RefSeq" id="WP_194114897.1">
    <property type="nucleotide sequence ID" value="NZ_JADFUA010000001.1"/>
</dbReference>
<evidence type="ECO:0000256" key="4">
    <source>
        <dbReference type="ARBA" id="ARBA00017871"/>
    </source>
</evidence>
<comment type="caution">
    <text evidence="8">The sequence shown here is derived from an EMBL/GenBank/DDBJ whole genome shotgun (WGS) entry which is preliminary data.</text>
</comment>
<evidence type="ECO:0000313" key="8">
    <source>
        <dbReference type="EMBL" id="MBE9608408.1"/>
    </source>
</evidence>
<dbReference type="Gene3D" id="3.90.660.10">
    <property type="match status" value="1"/>
</dbReference>
<dbReference type="PRINTS" id="PR00419">
    <property type="entry name" value="ADXRDTASE"/>
</dbReference>
<dbReference type="Gene3D" id="1.10.405.40">
    <property type="match status" value="1"/>
</dbReference>
<organism evidence="8 9">
    <name type="scientific">Chitinilyticum piscinae</name>
    <dbReference type="NCBI Taxonomy" id="2866724"/>
    <lineage>
        <taxon>Bacteria</taxon>
        <taxon>Pseudomonadati</taxon>
        <taxon>Pseudomonadota</taxon>
        <taxon>Betaproteobacteria</taxon>
        <taxon>Neisseriales</taxon>
        <taxon>Chitinibacteraceae</taxon>
        <taxon>Chitinilyticum</taxon>
    </lineage>
</organism>
<comment type="catalytic activity">
    <reaction evidence="6">
        <text>L-tryptophan + O2 = indole-3-acetamide + CO2 + H2O</text>
        <dbReference type="Rhea" id="RHEA:16165"/>
        <dbReference type="ChEBI" id="CHEBI:15377"/>
        <dbReference type="ChEBI" id="CHEBI:15379"/>
        <dbReference type="ChEBI" id="CHEBI:16031"/>
        <dbReference type="ChEBI" id="CHEBI:16526"/>
        <dbReference type="ChEBI" id="CHEBI:57912"/>
        <dbReference type="EC" id="1.13.12.3"/>
    </reaction>
</comment>
<dbReference type="EC" id="1.13.12.3" evidence="3"/>
<evidence type="ECO:0000256" key="1">
    <source>
        <dbReference type="ARBA" id="ARBA00004814"/>
    </source>
</evidence>
<feature type="domain" description="Amine oxidase" evidence="7">
    <location>
        <begin position="56"/>
        <end position="553"/>
    </location>
</feature>
<dbReference type="SUPFAM" id="SSF51905">
    <property type="entry name" value="FAD/NAD(P)-binding domain"/>
    <property type="match status" value="1"/>
</dbReference>
<keyword evidence="5" id="KW-0073">Auxin biosynthesis</keyword>
<dbReference type="PANTHER" id="PTHR10742:SF410">
    <property type="entry name" value="LYSINE-SPECIFIC HISTONE DEMETHYLASE 2"/>
    <property type="match status" value="1"/>
</dbReference>
<dbReference type="Gene3D" id="3.50.50.60">
    <property type="entry name" value="FAD/NAD(P)-binding domain"/>
    <property type="match status" value="1"/>
</dbReference>
<dbReference type="InterPro" id="IPR002937">
    <property type="entry name" value="Amino_oxidase"/>
</dbReference>
<keyword evidence="9" id="KW-1185">Reference proteome</keyword>
<proteinExistence type="inferred from homology"/>
<gene>
    <name evidence="8" type="ORF">INR99_03515</name>
</gene>
<dbReference type="Proteomes" id="UP000604481">
    <property type="component" value="Unassembled WGS sequence"/>
</dbReference>
<evidence type="ECO:0000256" key="6">
    <source>
        <dbReference type="ARBA" id="ARBA00047321"/>
    </source>
</evidence>
<dbReference type="PANTHER" id="PTHR10742">
    <property type="entry name" value="FLAVIN MONOAMINE OXIDASE"/>
    <property type="match status" value="1"/>
</dbReference>